<dbReference type="GeneID" id="96248291"/>
<dbReference type="PANTHER" id="PTHR40077">
    <property type="entry name" value="MEMBRANE PROTEIN-RELATED"/>
    <property type="match status" value="1"/>
</dbReference>
<evidence type="ECO:0000259" key="7">
    <source>
        <dbReference type="Pfam" id="PF12823"/>
    </source>
</evidence>
<protein>
    <submittedName>
        <fullName evidence="8">DUF3817 domain-containing protein</fullName>
    </submittedName>
</protein>
<sequence length="122" mass="13146">MNFLGLGTVAGRFRFFAVLEALSWLGLLVGMAFKYLPAEGNEIGVKIFGPVHGGIFVLFLLTALLAARELEWNWKTTVLALLSSIPPFFTVIFEVWAVRTGKLGELSAVGATESPQTLAASS</sequence>
<feature type="transmembrane region" description="Helical" evidence="6">
    <location>
        <begin position="78"/>
        <end position="98"/>
    </location>
</feature>
<reference evidence="8 9" key="1">
    <citation type="submission" date="2024-06" db="EMBL/GenBank/DDBJ databases">
        <title>The Natural Products Discovery Center: Release of the First 8490 Sequenced Strains for Exploring Actinobacteria Biosynthetic Diversity.</title>
        <authorList>
            <person name="Kalkreuter E."/>
            <person name="Kautsar S.A."/>
            <person name="Yang D."/>
            <person name="Bader C.D."/>
            <person name="Teijaro C.N."/>
            <person name="Fluegel L."/>
            <person name="Davis C.M."/>
            <person name="Simpson J.R."/>
            <person name="Lauterbach L."/>
            <person name="Steele A.D."/>
            <person name="Gui C."/>
            <person name="Meng S."/>
            <person name="Li G."/>
            <person name="Viehrig K."/>
            <person name="Ye F."/>
            <person name="Su P."/>
            <person name="Kiefer A.F."/>
            <person name="Nichols A."/>
            <person name="Cepeda A.J."/>
            <person name="Yan W."/>
            <person name="Fan B."/>
            <person name="Jiang Y."/>
            <person name="Adhikari A."/>
            <person name="Zheng C.-J."/>
            <person name="Schuster L."/>
            <person name="Cowan T.M."/>
            <person name="Smanski M.J."/>
            <person name="Chevrette M.G."/>
            <person name="De Carvalho L.P.S."/>
            <person name="Shen B."/>
        </authorList>
    </citation>
    <scope>NUCLEOTIDE SEQUENCE [LARGE SCALE GENOMIC DNA]</scope>
    <source>
        <strain evidence="8 9">NPDC019708</strain>
    </source>
</reference>
<feature type="transmembrane region" description="Helical" evidence="6">
    <location>
        <begin position="47"/>
        <end position="66"/>
    </location>
</feature>
<gene>
    <name evidence="8" type="ORF">ABZ510_22000</name>
</gene>
<comment type="subcellular location">
    <subcellularLocation>
        <location evidence="1">Cell membrane</location>
        <topology evidence="1">Multi-pass membrane protein</topology>
    </subcellularLocation>
</comment>
<keyword evidence="5 6" id="KW-0472">Membrane</keyword>
<keyword evidence="3 6" id="KW-0812">Transmembrane</keyword>
<comment type="caution">
    <text evidence="8">The sequence shown here is derived from an EMBL/GenBank/DDBJ whole genome shotgun (WGS) entry which is preliminary data.</text>
</comment>
<feature type="transmembrane region" description="Helical" evidence="6">
    <location>
        <begin position="12"/>
        <end position="35"/>
    </location>
</feature>
<dbReference type="Proteomes" id="UP001550628">
    <property type="component" value="Unassembled WGS sequence"/>
</dbReference>
<evidence type="ECO:0000256" key="6">
    <source>
        <dbReference type="SAM" id="Phobius"/>
    </source>
</evidence>
<accession>A0ABV2WUG3</accession>
<proteinExistence type="predicted"/>
<evidence type="ECO:0000256" key="2">
    <source>
        <dbReference type="ARBA" id="ARBA00022475"/>
    </source>
</evidence>
<dbReference type="RefSeq" id="WP_030525504.1">
    <property type="nucleotide sequence ID" value="NZ_JBEXYG010000029.1"/>
</dbReference>
<evidence type="ECO:0000256" key="4">
    <source>
        <dbReference type="ARBA" id="ARBA00022989"/>
    </source>
</evidence>
<feature type="domain" description="DUF3817" evidence="7">
    <location>
        <begin position="11"/>
        <end position="98"/>
    </location>
</feature>
<evidence type="ECO:0000256" key="1">
    <source>
        <dbReference type="ARBA" id="ARBA00004651"/>
    </source>
</evidence>
<evidence type="ECO:0000313" key="8">
    <source>
        <dbReference type="EMBL" id="MEU1954527.1"/>
    </source>
</evidence>
<dbReference type="EMBL" id="JBEYBF010000015">
    <property type="protein sequence ID" value="MEU1954527.1"/>
    <property type="molecule type" value="Genomic_DNA"/>
</dbReference>
<keyword evidence="9" id="KW-1185">Reference proteome</keyword>
<evidence type="ECO:0000256" key="3">
    <source>
        <dbReference type="ARBA" id="ARBA00022692"/>
    </source>
</evidence>
<dbReference type="Pfam" id="PF12823">
    <property type="entry name" value="DUF3817"/>
    <property type="match status" value="1"/>
</dbReference>
<evidence type="ECO:0000313" key="9">
    <source>
        <dbReference type="Proteomes" id="UP001550628"/>
    </source>
</evidence>
<evidence type="ECO:0000256" key="5">
    <source>
        <dbReference type="ARBA" id="ARBA00023136"/>
    </source>
</evidence>
<dbReference type="NCBIfam" id="TIGR03954">
    <property type="entry name" value="integ_memb_HG"/>
    <property type="match status" value="1"/>
</dbReference>
<dbReference type="PANTHER" id="PTHR40077:SF1">
    <property type="entry name" value="MEMBRANE PROTEIN"/>
    <property type="match status" value="1"/>
</dbReference>
<name>A0ABV2WUG3_9NOCA</name>
<dbReference type="InterPro" id="IPR023845">
    <property type="entry name" value="DUF3817_TM"/>
</dbReference>
<keyword evidence="2" id="KW-1003">Cell membrane</keyword>
<organism evidence="8 9">
    <name type="scientific">Nocardia rhamnosiphila</name>
    <dbReference type="NCBI Taxonomy" id="426716"/>
    <lineage>
        <taxon>Bacteria</taxon>
        <taxon>Bacillati</taxon>
        <taxon>Actinomycetota</taxon>
        <taxon>Actinomycetes</taxon>
        <taxon>Mycobacteriales</taxon>
        <taxon>Nocardiaceae</taxon>
        <taxon>Nocardia</taxon>
    </lineage>
</organism>
<keyword evidence="4 6" id="KW-1133">Transmembrane helix</keyword>